<keyword evidence="3 6" id="KW-0812">Transmembrane</keyword>
<comment type="subcellular location">
    <subcellularLocation>
        <location evidence="1">Cell membrane</location>
        <topology evidence="1">Multi-pass membrane protein</topology>
    </subcellularLocation>
</comment>
<comment type="caution">
    <text evidence="7">The sequence shown here is derived from an EMBL/GenBank/DDBJ whole genome shotgun (WGS) entry which is preliminary data.</text>
</comment>
<feature type="transmembrane region" description="Helical" evidence="6">
    <location>
        <begin position="63"/>
        <end position="83"/>
    </location>
</feature>
<name>A0A840VC48_9PROT</name>
<evidence type="ECO:0000313" key="7">
    <source>
        <dbReference type="EMBL" id="MBB5373363.1"/>
    </source>
</evidence>
<keyword evidence="8" id="KW-1185">Reference proteome</keyword>
<dbReference type="Proteomes" id="UP000553706">
    <property type="component" value="Unassembled WGS sequence"/>
</dbReference>
<proteinExistence type="predicted"/>
<keyword evidence="4 6" id="KW-1133">Transmembrane helix</keyword>
<feature type="transmembrane region" description="Helical" evidence="6">
    <location>
        <begin position="89"/>
        <end position="111"/>
    </location>
</feature>
<reference evidence="7 8" key="1">
    <citation type="submission" date="2020-08" db="EMBL/GenBank/DDBJ databases">
        <title>Genomic Encyclopedia of Type Strains, Phase IV (KMG-IV): sequencing the most valuable type-strain genomes for metagenomic binning, comparative biology and taxonomic classification.</title>
        <authorList>
            <person name="Goeker M."/>
        </authorList>
    </citation>
    <scope>NUCLEOTIDE SEQUENCE [LARGE SCALE GENOMIC DNA]</scope>
    <source>
        <strain evidence="7 8">DSM 27026</strain>
    </source>
</reference>
<evidence type="ECO:0000256" key="1">
    <source>
        <dbReference type="ARBA" id="ARBA00004651"/>
    </source>
</evidence>
<dbReference type="GO" id="GO:0005886">
    <property type="term" value="C:plasma membrane"/>
    <property type="evidence" value="ECO:0007669"/>
    <property type="project" value="UniProtKB-SubCell"/>
</dbReference>
<evidence type="ECO:0000256" key="6">
    <source>
        <dbReference type="SAM" id="Phobius"/>
    </source>
</evidence>
<dbReference type="InterPro" id="IPR005538">
    <property type="entry name" value="LrgA/CidA"/>
</dbReference>
<dbReference type="EMBL" id="JACHFJ010000006">
    <property type="protein sequence ID" value="MBB5373363.1"/>
    <property type="molecule type" value="Genomic_DNA"/>
</dbReference>
<dbReference type="RefSeq" id="WP_183266372.1">
    <property type="nucleotide sequence ID" value="NZ_JACHFJ010000006.1"/>
</dbReference>
<evidence type="ECO:0000256" key="4">
    <source>
        <dbReference type="ARBA" id="ARBA00022989"/>
    </source>
</evidence>
<protein>
    <submittedName>
        <fullName evidence="7">Holin-like protein</fullName>
    </submittedName>
</protein>
<keyword evidence="5 6" id="KW-0472">Membrane</keyword>
<keyword evidence="2" id="KW-1003">Cell membrane</keyword>
<dbReference type="AlphaFoldDB" id="A0A840VC48"/>
<dbReference type="PANTHER" id="PTHR33931:SF2">
    <property type="entry name" value="HOLIN-LIKE PROTEIN CIDA"/>
    <property type="match status" value="1"/>
</dbReference>
<sequence>MPFAFFVLILCQLVGELVRDALKLPIPGPVIGMFLLAAILGWRLRGNPERGIPKPLETLAEGLIANLGLLFVPAGVGIIAEAGLLRQDWLPIVAGLVGSTVLGVAVTGLVMHWTMRGR</sequence>
<evidence type="ECO:0000256" key="5">
    <source>
        <dbReference type="ARBA" id="ARBA00023136"/>
    </source>
</evidence>
<evidence type="ECO:0000256" key="3">
    <source>
        <dbReference type="ARBA" id="ARBA00022692"/>
    </source>
</evidence>
<feature type="transmembrane region" description="Helical" evidence="6">
    <location>
        <begin position="25"/>
        <end position="42"/>
    </location>
</feature>
<organism evidence="7 8">
    <name type="scientific">Acidocella aromatica</name>
    <dbReference type="NCBI Taxonomy" id="1303579"/>
    <lineage>
        <taxon>Bacteria</taxon>
        <taxon>Pseudomonadati</taxon>
        <taxon>Pseudomonadota</taxon>
        <taxon>Alphaproteobacteria</taxon>
        <taxon>Acetobacterales</taxon>
        <taxon>Acidocellaceae</taxon>
        <taxon>Acidocella</taxon>
    </lineage>
</organism>
<gene>
    <name evidence="7" type="ORF">HNP71_001623</name>
</gene>
<evidence type="ECO:0000313" key="8">
    <source>
        <dbReference type="Proteomes" id="UP000553706"/>
    </source>
</evidence>
<dbReference type="PANTHER" id="PTHR33931">
    <property type="entry name" value="HOLIN-LIKE PROTEIN CIDA-RELATED"/>
    <property type="match status" value="1"/>
</dbReference>
<accession>A0A840VC48</accession>
<evidence type="ECO:0000256" key="2">
    <source>
        <dbReference type="ARBA" id="ARBA00022475"/>
    </source>
</evidence>
<dbReference type="Pfam" id="PF03788">
    <property type="entry name" value="LrgA"/>
    <property type="match status" value="1"/>
</dbReference>